<keyword evidence="7" id="KW-0539">Nucleus</keyword>
<accession>A0A565BFM8</accession>
<dbReference type="GO" id="GO:0005634">
    <property type="term" value="C:nucleus"/>
    <property type="evidence" value="ECO:0007669"/>
    <property type="project" value="UniProtKB-SubCell"/>
</dbReference>
<name>A0A565BFM8_9BRAS</name>
<dbReference type="FunFam" id="3.30.730.10:FF:000001">
    <property type="entry name" value="Ethylene-responsive transcription factor 2"/>
    <property type="match status" value="1"/>
</dbReference>
<evidence type="ECO:0000256" key="9">
    <source>
        <dbReference type="SAM" id="MobiDB-lite"/>
    </source>
</evidence>
<evidence type="ECO:0000256" key="2">
    <source>
        <dbReference type="ARBA" id="ARBA00022745"/>
    </source>
</evidence>
<evidence type="ECO:0000313" key="11">
    <source>
        <dbReference type="EMBL" id="VVA99666.1"/>
    </source>
</evidence>
<proteinExistence type="inferred from homology"/>
<protein>
    <recommendedName>
        <fullName evidence="10">AP2/ERF domain-containing protein</fullName>
    </recommendedName>
</protein>
<dbReference type="OrthoDB" id="777519at2759"/>
<evidence type="ECO:0000256" key="1">
    <source>
        <dbReference type="ARBA" id="ARBA00004123"/>
    </source>
</evidence>
<dbReference type="Pfam" id="PF00847">
    <property type="entry name" value="AP2"/>
    <property type="match status" value="1"/>
</dbReference>
<organism evidence="11 12">
    <name type="scientific">Arabis nemorensis</name>
    <dbReference type="NCBI Taxonomy" id="586526"/>
    <lineage>
        <taxon>Eukaryota</taxon>
        <taxon>Viridiplantae</taxon>
        <taxon>Streptophyta</taxon>
        <taxon>Embryophyta</taxon>
        <taxon>Tracheophyta</taxon>
        <taxon>Spermatophyta</taxon>
        <taxon>Magnoliopsida</taxon>
        <taxon>eudicotyledons</taxon>
        <taxon>Gunneridae</taxon>
        <taxon>Pentapetalae</taxon>
        <taxon>rosids</taxon>
        <taxon>malvids</taxon>
        <taxon>Brassicales</taxon>
        <taxon>Brassicaceae</taxon>
        <taxon>Arabideae</taxon>
        <taxon>Arabis</taxon>
    </lineage>
</organism>
<dbReference type="GO" id="GO:0003677">
    <property type="term" value="F:DNA binding"/>
    <property type="evidence" value="ECO:0007669"/>
    <property type="project" value="UniProtKB-KW"/>
</dbReference>
<dbReference type="InterPro" id="IPR001471">
    <property type="entry name" value="AP2/ERF_dom"/>
</dbReference>
<dbReference type="GO" id="GO:0009873">
    <property type="term" value="P:ethylene-activated signaling pathway"/>
    <property type="evidence" value="ECO:0007669"/>
    <property type="project" value="UniProtKB-KW"/>
</dbReference>
<dbReference type="Proteomes" id="UP000489600">
    <property type="component" value="Unassembled WGS sequence"/>
</dbReference>
<dbReference type="PRINTS" id="PR00367">
    <property type="entry name" value="ETHRSPELEMNT"/>
</dbReference>
<dbReference type="InterPro" id="IPR050913">
    <property type="entry name" value="AP2/ERF_ERF"/>
</dbReference>
<evidence type="ECO:0000256" key="5">
    <source>
        <dbReference type="ARBA" id="ARBA00023159"/>
    </source>
</evidence>
<evidence type="ECO:0000256" key="6">
    <source>
        <dbReference type="ARBA" id="ARBA00023163"/>
    </source>
</evidence>
<dbReference type="SMART" id="SM00380">
    <property type="entry name" value="AP2"/>
    <property type="match status" value="1"/>
</dbReference>
<evidence type="ECO:0000256" key="3">
    <source>
        <dbReference type="ARBA" id="ARBA00023015"/>
    </source>
</evidence>
<dbReference type="PANTHER" id="PTHR31194:SF140">
    <property type="entry name" value="ETHYLENE-RESPONSIVE TRANSCRIPTION FACTOR CRF2"/>
    <property type="match status" value="1"/>
</dbReference>
<dbReference type="PANTHER" id="PTHR31194">
    <property type="entry name" value="SHN SHINE , DNA BINDING / TRANSCRIPTION FACTOR"/>
    <property type="match status" value="1"/>
</dbReference>
<dbReference type="InterPro" id="IPR016177">
    <property type="entry name" value="DNA-bd_dom_sf"/>
</dbReference>
<feature type="region of interest" description="Disordered" evidence="9">
    <location>
        <begin position="119"/>
        <end position="146"/>
    </location>
</feature>
<evidence type="ECO:0000313" key="12">
    <source>
        <dbReference type="Proteomes" id="UP000489600"/>
    </source>
</evidence>
<feature type="domain" description="AP2/ERF" evidence="10">
    <location>
        <begin position="67"/>
        <end position="124"/>
    </location>
</feature>
<dbReference type="EMBL" id="CABITT030000003">
    <property type="protein sequence ID" value="VVA99666.1"/>
    <property type="molecule type" value="Genomic_DNA"/>
</dbReference>
<feature type="compositionally biased region" description="Low complexity" evidence="9">
    <location>
        <begin position="130"/>
        <end position="146"/>
    </location>
</feature>
<comment type="caution">
    <text evidence="11">The sequence shown here is derived from an EMBL/GenBank/DDBJ whole genome shotgun (WGS) entry which is preliminary data.</text>
</comment>
<keyword evidence="2" id="KW-0936">Ethylene signaling pathway</keyword>
<keyword evidence="4" id="KW-0238">DNA-binding</keyword>
<dbReference type="InterPro" id="IPR036955">
    <property type="entry name" value="AP2/ERF_dom_sf"/>
</dbReference>
<gene>
    <name evidence="11" type="ORF">ANE_LOCUS10111</name>
</gene>
<keyword evidence="5" id="KW-0010">Activator</keyword>
<keyword evidence="12" id="KW-1185">Reference proteome</keyword>
<evidence type="ECO:0000256" key="8">
    <source>
        <dbReference type="ARBA" id="ARBA00024343"/>
    </source>
</evidence>
<sequence length="236" mass="25947">METKKIVSTNSRIKFTEHKTKSRVVTTITQPKILRITVTDPYATDSSSDEEDDFQEISKKRRRVKKKYRGVRQRPWGKWAAEIRDPSRRVRLWLGTYDTAEEAAVVYDNAAIQLRGPNALTNFSPPSPATTTEMTGTSSGEELSGVSTTEVAVKEELSGVSTPTTEVKEEQSGVSTATIEVKEELSGVSTALYSDDDVFGFPALMSDFYGGDLFGDDIFGDINIGDLFGSDPLLAV</sequence>
<evidence type="ECO:0000259" key="10">
    <source>
        <dbReference type="PROSITE" id="PS51032"/>
    </source>
</evidence>
<evidence type="ECO:0000256" key="7">
    <source>
        <dbReference type="ARBA" id="ARBA00023242"/>
    </source>
</evidence>
<keyword evidence="3" id="KW-0805">Transcription regulation</keyword>
<comment type="subcellular location">
    <subcellularLocation>
        <location evidence="1">Nucleus</location>
    </subcellularLocation>
</comment>
<dbReference type="SUPFAM" id="SSF54171">
    <property type="entry name" value="DNA-binding domain"/>
    <property type="match status" value="1"/>
</dbReference>
<dbReference type="PROSITE" id="PS51032">
    <property type="entry name" value="AP2_ERF"/>
    <property type="match status" value="1"/>
</dbReference>
<dbReference type="CDD" id="cd00018">
    <property type="entry name" value="AP2"/>
    <property type="match status" value="1"/>
</dbReference>
<evidence type="ECO:0000256" key="4">
    <source>
        <dbReference type="ARBA" id="ARBA00023125"/>
    </source>
</evidence>
<reference evidence="11" key="1">
    <citation type="submission" date="2019-07" db="EMBL/GenBank/DDBJ databases">
        <authorList>
            <person name="Dittberner H."/>
        </authorList>
    </citation>
    <scope>NUCLEOTIDE SEQUENCE [LARGE SCALE GENOMIC DNA]</scope>
</reference>
<dbReference type="Gene3D" id="3.30.730.10">
    <property type="entry name" value="AP2/ERF domain"/>
    <property type="match status" value="1"/>
</dbReference>
<dbReference type="AlphaFoldDB" id="A0A565BFM8"/>
<keyword evidence="6" id="KW-0804">Transcription</keyword>
<comment type="similarity">
    <text evidence="8">Belongs to the AP2/ERF transcription factor family. ERF subfamily.</text>
</comment>
<dbReference type="GO" id="GO:0003700">
    <property type="term" value="F:DNA-binding transcription factor activity"/>
    <property type="evidence" value="ECO:0007669"/>
    <property type="project" value="InterPro"/>
</dbReference>